<dbReference type="AlphaFoldDB" id="A0A8T0DDY3"/>
<evidence type="ECO:0000313" key="2">
    <source>
        <dbReference type="EMBL" id="KAF8566033.1"/>
    </source>
</evidence>
<organism evidence="2 3">
    <name type="scientific">Paragonimus westermani</name>
    <dbReference type="NCBI Taxonomy" id="34504"/>
    <lineage>
        <taxon>Eukaryota</taxon>
        <taxon>Metazoa</taxon>
        <taxon>Spiralia</taxon>
        <taxon>Lophotrochozoa</taxon>
        <taxon>Platyhelminthes</taxon>
        <taxon>Trematoda</taxon>
        <taxon>Digenea</taxon>
        <taxon>Plagiorchiida</taxon>
        <taxon>Troglotremata</taxon>
        <taxon>Troglotrematidae</taxon>
        <taxon>Paragonimus</taxon>
    </lineage>
</organism>
<accession>A0A8T0DDY3</accession>
<gene>
    <name evidence="2" type="ORF">P879_09709</name>
</gene>
<dbReference type="Proteomes" id="UP000699462">
    <property type="component" value="Unassembled WGS sequence"/>
</dbReference>
<protein>
    <submittedName>
        <fullName evidence="2">Uncharacterized protein</fullName>
    </submittedName>
</protein>
<sequence length="116" mass="12434">MCSSSSLCDLPRPLFPTLVPHICDHQGDFTHGVQQFRPPAPSAHLGGGDYVVSGSAYAALNQQLSGLTFEPGIAVGQPQGYVFQPINMQDGSYRDGYAPQMRGRGGRGRGNRGRPF</sequence>
<dbReference type="EMBL" id="JTDF01005711">
    <property type="protein sequence ID" value="KAF8566033.1"/>
    <property type="molecule type" value="Genomic_DNA"/>
</dbReference>
<dbReference type="OrthoDB" id="6284267at2759"/>
<evidence type="ECO:0000256" key="1">
    <source>
        <dbReference type="SAM" id="MobiDB-lite"/>
    </source>
</evidence>
<evidence type="ECO:0000313" key="3">
    <source>
        <dbReference type="Proteomes" id="UP000699462"/>
    </source>
</evidence>
<proteinExistence type="predicted"/>
<feature type="compositionally biased region" description="Basic residues" evidence="1">
    <location>
        <begin position="104"/>
        <end position="116"/>
    </location>
</feature>
<reference evidence="2 3" key="1">
    <citation type="submission" date="2019-07" db="EMBL/GenBank/DDBJ databases">
        <title>Annotation for the trematode Paragonimus westermani.</title>
        <authorList>
            <person name="Choi Y.-J."/>
        </authorList>
    </citation>
    <scope>NUCLEOTIDE SEQUENCE [LARGE SCALE GENOMIC DNA]</scope>
    <source>
        <strain evidence="2">180907_Pwestermani</strain>
    </source>
</reference>
<keyword evidence="3" id="KW-1185">Reference proteome</keyword>
<feature type="region of interest" description="Disordered" evidence="1">
    <location>
        <begin position="93"/>
        <end position="116"/>
    </location>
</feature>
<comment type="caution">
    <text evidence="2">The sequence shown here is derived from an EMBL/GenBank/DDBJ whole genome shotgun (WGS) entry which is preliminary data.</text>
</comment>
<name>A0A8T0DDY3_9TREM</name>